<dbReference type="InParanoid" id="A0A0C3JPG9"/>
<evidence type="ECO:0000313" key="2">
    <source>
        <dbReference type="EMBL" id="KIN99346.1"/>
    </source>
</evidence>
<dbReference type="InterPro" id="IPR029060">
    <property type="entry name" value="PIN-like_dom_sf"/>
</dbReference>
<dbReference type="OrthoDB" id="2678758at2759"/>
<dbReference type="PRINTS" id="PR00853">
    <property type="entry name" value="XPGRADSUPER"/>
</dbReference>
<proteinExistence type="predicted"/>
<protein>
    <recommendedName>
        <fullName evidence="1">XPG-I domain-containing protein</fullName>
    </recommendedName>
</protein>
<dbReference type="STRING" id="870435.A0A0C3JPG9"/>
<dbReference type="Pfam" id="PF00867">
    <property type="entry name" value="XPG_I"/>
    <property type="match status" value="1"/>
</dbReference>
<dbReference type="PANTHER" id="PTHR11081">
    <property type="entry name" value="FLAP ENDONUCLEASE FAMILY MEMBER"/>
    <property type="match status" value="1"/>
</dbReference>
<name>A0A0C3JPG9_PISTI</name>
<dbReference type="GO" id="GO:0006974">
    <property type="term" value="P:DNA damage response"/>
    <property type="evidence" value="ECO:0007669"/>
    <property type="project" value="UniProtKB-ARBA"/>
</dbReference>
<dbReference type="AlphaFoldDB" id="A0A0C3JPG9"/>
<organism evidence="2 3">
    <name type="scientific">Pisolithus tinctorius Marx 270</name>
    <dbReference type="NCBI Taxonomy" id="870435"/>
    <lineage>
        <taxon>Eukaryota</taxon>
        <taxon>Fungi</taxon>
        <taxon>Dikarya</taxon>
        <taxon>Basidiomycota</taxon>
        <taxon>Agaricomycotina</taxon>
        <taxon>Agaricomycetes</taxon>
        <taxon>Agaricomycetidae</taxon>
        <taxon>Boletales</taxon>
        <taxon>Sclerodermatineae</taxon>
        <taxon>Pisolithaceae</taxon>
        <taxon>Pisolithus</taxon>
    </lineage>
</organism>
<dbReference type="EMBL" id="KN832006">
    <property type="protein sequence ID" value="KIN99346.1"/>
    <property type="molecule type" value="Genomic_DNA"/>
</dbReference>
<feature type="domain" description="XPG-I" evidence="1">
    <location>
        <begin position="127"/>
        <end position="195"/>
    </location>
</feature>
<accession>A0A0C3JPG9</accession>
<sequence length="388" mass="42671">MPAGRPCTLSEFAAECSDLSGDKAGLLAVGFNARLVACHAQSISSLTNDTSTWMFSLLNIFSWCRAGTGQSHEMPTIFRHLSTISWMLLHPYFVFDGPDCPQIKRGKDVLGWSPPLLLVQRFQELLTAFGFDWHVAPGEVEAELSCLQSCGFIDAVVTPYNDTLLFGATCVLRSIHGDKDVEVYSAEAIEDSAALEWGDLLLITLMSSADSDASTASGCCWCDTDVARQLVDYGFGRTLLEAATSLQFVKFMEFVTKWCDNVCEVLRTDPQHFLGHRYHELARVIKEEHFEFPDPAILAMYLSPLTLWSDNGHPPITCVMSCQPNLTALAAFCSQHLGWPPDTVQSALMDACAGAAMRALLQVSFAIMPNMPIPSHHSPYAAAGQCRW</sequence>
<dbReference type="SUPFAM" id="SSF88723">
    <property type="entry name" value="PIN domain-like"/>
    <property type="match status" value="1"/>
</dbReference>
<dbReference type="Proteomes" id="UP000054217">
    <property type="component" value="Unassembled WGS sequence"/>
</dbReference>
<dbReference type="Gene3D" id="3.40.50.1010">
    <property type="entry name" value="5'-nuclease"/>
    <property type="match status" value="1"/>
</dbReference>
<reference evidence="2 3" key="1">
    <citation type="submission" date="2014-04" db="EMBL/GenBank/DDBJ databases">
        <authorList>
            <consortium name="DOE Joint Genome Institute"/>
            <person name="Kuo A."/>
            <person name="Kohler A."/>
            <person name="Costa M.D."/>
            <person name="Nagy L.G."/>
            <person name="Floudas D."/>
            <person name="Copeland A."/>
            <person name="Barry K.W."/>
            <person name="Cichocki N."/>
            <person name="Veneault-Fourrey C."/>
            <person name="LaButti K."/>
            <person name="Lindquist E.A."/>
            <person name="Lipzen A."/>
            <person name="Lundell T."/>
            <person name="Morin E."/>
            <person name="Murat C."/>
            <person name="Sun H."/>
            <person name="Tunlid A."/>
            <person name="Henrissat B."/>
            <person name="Grigoriev I.V."/>
            <person name="Hibbett D.S."/>
            <person name="Martin F."/>
            <person name="Nordberg H.P."/>
            <person name="Cantor M.N."/>
            <person name="Hua S.X."/>
        </authorList>
    </citation>
    <scope>NUCLEOTIDE SEQUENCE [LARGE SCALE GENOMIC DNA]</scope>
    <source>
        <strain evidence="2 3">Marx 270</strain>
    </source>
</reference>
<dbReference type="GO" id="GO:0017108">
    <property type="term" value="F:5'-flap endonuclease activity"/>
    <property type="evidence" value="ECO:0007669"/>
    <property type="project" value="TreeGrafter"/>
</dbReference>
<dbReference type="InterPro" id="IPR006084">
    <property type="entry name" value="XPG/Rad2"/>
</dbReference>
<dbReference type="CDD" id="cd09870">
    <property type="entry name" value="PIN_YEN1"/>
    <property type="match status" value="1"/>
</dbReference>
<dbReference type="InterPro" id="IPR006086">
    <property type="entry name" value="XPG-I_dom"/>
</dbReference>
<evidence type="ECO:0000313" key="3">
    <source>
        <dbReference type="Proteomes" id="UP000054217"/>
    </source>
</evidence>
<dbReference type="SMART" id="SM00484">
    <property type="entry name" value="XPGI"/>
    <property type="match status" value="1"/>
</dbReference>
<dbReference type="HOGENOM" id="CLU_007575_4_1_1"/>
<keyword evidence="3" id="KW-1185">Reference proteome</keyword>
<reference evidence="3" key="2">
    <citation type="submission" date="2015-01" db="EMBL/GenBank/DDBJ databases">
        <title>Evolutionary Origins and Diversification of the Mycorrhizal Mutualists.</title>
        <authorList>
            <consortium name="DOE Joint Genome Institute"/>
            <consortium name="Mycorrhizal Genomics Consortium"/>
            <person name="Kohler A."/>
            <person name="Kuo A."/>
            <person name="Nagy L.G."/>
            <person name="Floudas D."/>
            <person name="Copeland A."/>
            <person name="Barry K.W."/>
            <person name="Cichocki N."/>
            <person name="Veneault-Fourrey C."/>
            <person name="LaButti K."/>
            <person name="Lindquist E.A."/>
            <person name="Lipzen A."/>
            <person name="Lundell T."/>
            <person name="Morin E."/>
            <person name="Murat C."/>
            <person name="Riley R."/>
            <person name="Ohm R."/>
            <person name="Sun H."/>
            <person name="Tunlid A."/>
            <person name="Henrissat B."/>
            <person name="Grigoriev I.V."/>
            <person name="Hibbett D.S."/>
            <person name="Martin F."/>
        </authorList>
    </citation>
    <scope>NUCLEOTIDE SEQUENCE [LARGE SCALE GENOMIC DNA]</scope>
    <source>
        <strain evidence="3">Marx 270</strain>
    </source>
</reference>
<dbReference type="PANTHER" id="PTHR11081:SF75">
    <property type="entry name" value="ENDONUCLEASE, PUTATIVE (AFU_ORTHOLOGUE AFUA_3G13260)-RELATED"/>
    <property type="match status" value="1"/>
</dbReference>
<evidence type="ECO:0000259" key="1">
    <source>
        <dbReference type="SMART" id="SM00484"/>
    </source>
</evidence>
<gene>
    <name evidence="2" type="ORF">M404DRAFT_155460</name>
</gene>